<keyword evidence="15" id="KW-0233">DNA recombination</keyword>
<dbReference type="GO" id="GO:0015074">
    <property type="term" value="P:DNA integration"/>
    <property type="evidence" value="ECO:0007669"/>
    <property type="project" value="UniProtKB-KW"/>
</dbReference>
<evidence type="ECO:0000256" key="7">
    <source>
        <dbReference type="ARBA" id="ARBA00022759"/>
    </source>
</evidence>
<dbReference type="PANTHER" id="PTHR42648:SF11">
    <property type="entry name" value="TRANSPOSON TY4-P GAG-POL POLYPROTEIN"/>
    <property type="match status" value="1"/>
</dbReference>
<dbReference type="GO" id="GO:0003964">
    <property type="term" value="F:RNA-directed DNA polymerase activity"/>
    <property type="evidence" value="ECO:0007669"/>
    <property type="project" value="UniProtKB-KW"/>
</dbReference>
<dbReference type="Pfam" id="PF00665">
    <property type="entry name" value="rve"/>
    <property type="match status" value="1"/>
</dbReference>
<keyword evidence="13" id="KW-0808">Transferase</keyword>
<proteinExistence type="predicted"/>
<keyword evidence="7" id="KW-0255">Endonuclease</keyword>
<dbReference type="InterPro" id="IPR013103">
    <property type="entry name" value="RVT_2"/>
</dbReference>
<keyword evidence="13" id="KW-0548">Nucleotidyltransferase</keyword>
<evidence type="ECO:0000256" key="12">
    <source>
        <dbReference type="ARBA" id="ARBA00022918"/>
    </source>
</evidence>
<evidence type="ECO:0000256" key="11">
    <source>
        <dbReference type="ARBA" id="ARBA00022908"/>
    </source>
</evidence>
<keyword evidence="3" id="KW-0645">Protease</keyword>
<keyword evidence="2" id="KW-1188">Viral release from host cell</keyword>
<keyword evidence="13" id="KW-0239">DNA-directed DNA polymerase</keyword>
<dbReference type="Pfam" id="PF22936">
    <property type="entry name" value="Pol_BBD"/>
    <property type="match status" value="1"/>
</dbReference>
<feature type="non-terminal residue" evidence="19">
    <location>
        <position position="932"/>
    </location>
</feature>
<feature type="domain" description="Integrase catalytic" evidence="18">
    <location>
        <begin position="435"/>
        <end position="610"/>
    </location>
</feature>
<dbReference type="InterPro" id="IPR012337">
    <property type="entry name" value="RNaseH-like_sf"/>
</dbReference>
<dbReference type="GO" id="GO:0003676">
    <property type="term" value="F:nucleic acid binding"/>
    <property type="evidence" value="ECO:0007669"/>
    <property type="project" value="InterPro"/>
</dbReference>
<keyword evidence="6" id="KW-0547">Nucleotide-binding</keyword>
<dbReference type="PROSITE" id="PS50994">
    <property type="entry name" value="INTEGRASE"/>
    <property type="match status" value="1"/>
</dbReference>
<dbReference type="Gene3D" id="3.30.420.10">
    <property type="entry name" value="Ribonuclease H-like superfamily/Ribonuclease H"/>
    <property type="match status" value="1"/>
</dbReference>
<dbReference type="GO" id="GO:0006310">
    <property type="term" value="P:DNA recombination"/>
    <property type="evidence" value="ECO:0007669"/>
    <property type="project" value="UniProtKB-KW"/>
</dbReference>
<evidence type="ECO:0000256" key="4">
    <source>
        <dbReference type="ARBA" id="ARBA00022722"/>
    </source>
</evidence>
<keyword evidence="12" id="KW-0695">RNA-directed DNA polymerase</keyword>
<dbReference type="GO" id="GO:0008233">
    <property type="term" value="F:peptidase activity"/>
    <property type="evidence" value="ECO:0007669"/>
    <property type="project" value="UniProtKB-KW"/>
</dbReference>
<dbReference type="InterPro" id="IPR057670">
    <property type="entry name" value="SH3_retrovirus"/>
</dbReference>
<dbReference type="AlphaFoldDB" id="A0A699JH21"/>
<dbReference type="GO" id="GO:0006508">
    <property type="term" value="P:proteolysis"/>
    <property type="evidence" value="ECO:0007669"/>
    <property type="project" value="UniProtKB-KW"/>
</dbReference>
<evidence type="ECO:0000256" key="15">
    <source>
        <dbReference type="ARBA" id="ARBA00023172"/>
    </source>
</evidence>
<evidence type="ECO:0000259" key="18">
    <source>
        <dbReference type="PROSITE" id="PS50994"/>
    </source>
</evidence>
<feature type="region of interest" description="Disordered" evidence="17">
    <location>
        <begin position="124"/>
        <end position="164"/>
    </location>
</feature>
<dbReference type="InterPro" id="IPR039537">
    <property type="entry name" value="Retrotran_Ty1/copia-like"/>
</dbReference>
<evidence type="ECO:0000313" key="19">
    <source>
        <dbReference type="EMBL" id="GFA33811.1"/>
    </source>
</evidence>
<feature type="non-terminal residue" evidence="19">
    <location>
        <position position="1"/>
    </location>
</feature>
<sequence length="932" mass="105933">QAQNDHFRAENDKVKQHLRDAHLDYLRHLKESVETICDIVEEAKVVRPLDRSIVSACRYTQHFQELLEYGIGTCPQGSQQRAKQLAHTLLIRKKQVTATKPFDRQDSNKNKHVVTQKIQKTNVPVPHSTGVKRFPKASGSQPKSNHKTNRISPAKGSNKLPVEDLPRMNKSHLRTTNRVDSSSRLKRTVINSNSDSICQTCNKCLTSFDYDICVAVYVKSIVLPHYTRYNCEVERKIQQVWKLKHVARKMTQVWKPKQVEKVWKPTGKFTTTIGHQWRPTGQILYLGTQCPLTRFTPPQVVSVAQNKKQANTCCSKHMLGDRSRLLNFVKKFIGTVRFGNDHFGAIMGYGDYVVGESVISRVYYVEGLGHNLFFVGQFCDSDLEVAFRKHSCYVQDTDGVDLIKGSRGSNLYTISVEDMMKSSPISCQLGKSKKHTHKPKAEKTNLEVLNTLHMDLCGPMRVQTINGKKYILVIVDDYSRFTWVKFLRSKDETPDVVIKFITQIQVGLNKTVRYIRTDNRTEFVNHTMTEYYERIGIFHQKTMPRTPQQNGVVERRNRTLIEAAQTMLIFSKALMFLWAEGVATAGYTQNCSLIYTRHHKTPYELVHNKKLDLTFFRVFGALCYPTNDSKDLGKLQPTADTGIFFGYAPSKKGYRIYNKRTRRLMETIHIQFDELTEPMAPVHLSTGPALTFLTPVHISSGLIPNLVERPGSPAHAVQASVTSACTPLSTTIDQDAPSPHISLSSSTLQSHSLPQGVVVEPYFMEDHNVAPVDNNPFVNVFPPKPHSEASSSGDISLTESPYIYKVKLDEYGDVLKNKARLMAKGYRQEEGIDFEESFAPVARIEAIRIFIANAVSRNMTVYQMDVKTAFLNGELKEEVYVSQPEGSVDPDHPTHVYRLKKALYRLKQAPRAWYDTLSRFLLDNDFSKGAVD</sequence>
<comment type="caution">
    <text evidence="19">The sequence shown here is derived from an EMBL/GenBank/DDBJ whole genome shotgun (WGS) entry which is preliminary data.</text>
</comment>
<keyword evidence="9" id="KW-0067">ATP-binding</keyword>
<evidence type="ECO:0000256" key="2">
    <source>
        <dbReference type="ARBA" id="ARBA00022612"/>
    </source>
</evidence>
<dbReference type="GO" id="GO:0046872">
    <property type="term" value="F:metal ion binding"/>
    <property type="evidence" value="ECO:0007669"/>
    <property type="project" value="UniProtKB-KW"/>
</dbReference>
<evidence type="ECO:0000256" key="6">
    <source>
        <dbReference type="ARBA" id="ARBA00022741"/>
    </source>
</evidence>
<evidence type="ECO:0000256" key="14">
    <source>
        <dbReference type="ARBA" id="ARBA00023113"/>
    </source>
</evidence>
<protein>
    <recommendedName>
        <fullName evidence="18">Integrase catalytic domain-containing protein</fullName>
    </recommendedName>
</protein>
<dbReference type="GO" id="GO:0005524">
    <property type="term" value="F:ATP binding"/>
    <property type="evidence" value="ECO:0007669"/>
    <property type="project" value="UniProtKB-KW"/>
</dbReference>
<dbReference type="PANTHER" id="PTHR42648">
    <property type="entry name" value="TRANSPOSASE, PUTATIVE-RELATED"/>
    <property type="match status" value="1"/>
</dbReference>
<dbReference type="EMBL" id="BKCJ010406942">
    <property type="protein sequence ID" value="GFA33811.1"/>
    <property type="molecule type" value="Genomic_DNA"/>
</dbReference>
<evidence type="ECO:0000256" key="8">
    <source>
        <dbReference type="ARBA" id="ARBA00022801"/>
    </source>
</evidence>
<dbReference type="InterPro" id="IPR001584">
    <property type="entry name" value="Integrase_cat-core"/>
</dbReference>
<evidence type="ECO:0000256" key="10">
    <source>
        <dbReference type="ARBA" id="ARBA00022842"/>
    </source>
</evidence>
<evidence type="ECO:0000256" key="3">
    <source>
        <dbReference type="ARBA" id="ARBA00022670"/>
    </source>
</evidence>
<dbReference type="GO" id="GO:0004519">
    <property type="term" value="F:endonuclease activity"/>
    <property type="evidence" value="ECO:0007669"/>
    <property type="project" value="UniProtKB-KW"/>
</dbReference>
<accession>A0A699JH21</accession>
<dbReference type="InterPro" id="IPR054722">
    <property type="entry name" value="PolX-like_BBD"/>
</dbReference>
<reference evidence="19" key="1">
    <citation type="journal article" date="2019" name="Sci. Rep.">
        <title>Draft genome of Tanacetum cinerariifolium, the natural source of mosquito coil.</title>
        <authorList>
            <person name="Yamashiro T."/>
            <person name="Shiraishi A."/>
            <person name="Satake H."/>
            <person name="Nakayama K."/>
        </authorList>
    </citation>
    <scope>NUCLEOTIDE SEQUENCE</scope>
</reference>
<keyword evidence="14" id="KW-0917">Virion maturation</keyword>
<keyword evidence="11" id="KW-0229">DNA integration</keyword>
<evidence type="ECO:0000256" key="1">
    <source>
        <dbReference type="ARBA" id="ARBA00002180"/>
    </source>
</evidence>
<dbReference type="InterPro" id="IPR036397">
    <property type="entry name" value="RNaseH_sf"/>
</dbReference>
<keyword evidence="4" id="KW-0540">Nuclease</keyword>
<evidence type="ECO:0000256" key="5">
    <source>
        <dbReference type="ARBA" id="ARBA00022723"/>
    </source>
</evidence>
<evidence type="ECO:0000256" key="13">
    <source>
        <dbReference type="ARBA" id="ARBA00022932"/>
    </source>
</evidence>
<keyword evidence="5" id="KW-0479">Metal-binding</keyword>
<keyword evidence="10" id="KW-0460">Magnesium</keyword>
<keyword evidence="16" id="KW-0511">Multifunctional enzyme</keyword>
<dbReference type="Pfam" id="PF25597">
    <property type="entry name" value="SH3_retrovirus"/>
    <property type="match status" value="1"/>
</dbReference>
<evidence type="ECO:0000256" key="16">
    <source>
        <dbReference type="ARBA" id="ARBA00023268"/>
    </source>
</evidence>
<dbReference type="GO" id="GO:0003887">
    <property type="term" value="F:DNA-directed DNA polymerase activity"/>
    <property type="evidence" value="ECO:0007669"/>
    <property type="project" value="UniProtKB-KW"/>
</dbReference>
<evidence type="ECO:0000256" key="9">
    <source>
        <dbReference type="ARBA" id="ARBA00022840"/>
    </source>
</evidence>
<evidence type="ECO:0000256" key="17">
    <source>
        <dbReference type="SAM" id="MobiDB-lite"/>
    </source>
</evidence>
<gene>
    <name evidence="19" type="ORF">Tci_605783</name>
</gene>
<name>A0A699JH21_TANCI</name>
<dbReference type="SUPFAM" id="SSF53098">
    <property type="entry name" value="Ribonuclease H-like"/>
    <property type="match status" value="1"/>
</dbReference>
<keyword evidence="8" id="KW-0378">Hydrolase</keyword>
<comment type="function">
    <text evidence="1">The aspartyl protease (PR) mediates the proteolytic cleavages of the Gag and Gag-Pol polyproteins after assembly of the VLP.</text>
</comment>
<organism evidence="19">
    <name type="scientific">Tanacetum cinerariifolium</name>
    <name type="common">Dalmatian daisy</name>
    <name type="synonym">Chrysanthemum cinerariifolium</name>
    <dbReference type="NCBI Taxonomy" id="118510"/>
    <lineage>
        <taxon>Eukaryota</taxon>
        <taxon>Viridiplantae</taxon>
        <taxon>Streptophyta</taxon>
        <taxon>Embryophyta</taxon>
        <taxon>Tracheophyta</taxon>
        <taxon>Spermatophyta</taxon>
        <taxon>Magnoliopsida</taxon>
        <taxon>eudicotyledons</taxon>
        <taxon>Gunneridae</taxon>
        <taxon>Pentapetalae</taxon>
        <taxon>asterids</taxon>
        <taxon>campanulids</taxon>
        <taxon>Asterales</taxon>
        <taxon>Asteraceae</taxon>
        <taxon>Asteroideae</taxon>
        <taxon>Anthemideae</taxon>
        <taxon>Anthemidinae</taxon>
        <taxon>Tanacetum</taxon>
    </lineage>
</organism>
<dbReference type="Pfam" id="PF07727">
    <property type="entry name" value="RVT_2"/>
    <property type="match status" value="1"/>
</dbReference>